<dbReference type="InterPro" id="IPR002656">
    <property type="entry name" value="Acyl_transf_3_dom"/>
</dbReference>
<protein>
    <submittedName>
        <fullName evidence="3">Peptidoglycan/LPS O-acetylase OafA/YrhL, contains acyltransferase and SGNH-hydrolase domains</fullName>
    </submittedName>
</protein>
<keyword evidence="3" id="KW-0378">Hydrolase</keyword>
<feature type="domain" description="Acyltransferase 3" evidence="2">
    <location>
        <begin position="27"/>
        <end position="358"/>
    </location>
</feature>
<keyword evidence="1" id="KW-0472">Membrane</keyword>
<dbReference type="EMBL" id="FNRL01000010">
    <property type="protein sequence ID" value="SEA58384.1"/>
    <property type="molecule type" value="Genomic_DNA"/>
</dbReference>
<feature type="transmembrane region" description="Helical" evidence="1">
    <location>
        <begin position="341"/>
        <end position="362"/>
    </location>
</feature>
<gene>
    <name evidence="3" type="ORF">SAMN05660909_02565</name>
</gene>
<keyword evidence="3" id="KW-0012">Acyltransferase</keyword>
<dbReference type="PANTHER" id="PTHR23028:SF53">
    <property type="entry name" value="ACYL_TRANSF_3 DOMAIN-CONTAINING PROTEIN"/>
    <property type="match status" value="1"/>
</dbReference>
<dbReference type="GO" id="GO:0016787">
    <property type="term" value="F:hydrolase activity"/>
    <property type="evidence" value="ECO:0007669"/>
    <property type="project" value="UniProtKB-KW"/>
</dbReference>
<evidence type="ECO:0000313" key="4">
    <source>
        <dbReference type="Proteomes" id="UP000199656"/>
    </source>
</evidence>
<feature type="transmembrane region" description="Helical" evidence="1">
    <location>
        <begin position="267"/>
        <end position="287"/>
    </location>
</feature>
<proteinExistence type="predicted"/>
<dbReference type="InterPro" id="IPR050879">
    <property type="entry name" value="Acyltransferase_3"/>
</dbReference>
<name>A0A1H4CDD2_9BACT</name>
<dbReference type="STRING" id="408074.SAMN05660909_02565"/>
<feature type="transmembrane region" description="Helical" evidence="1">
    <location>
        <begin position="52"/>
        <end position="75"/>
    </location>
</feature>
<dbReference type="AlphaFoldDB" id="A0A1H4CDD2"/>
<feature type="transmembrane region" description="Helical" evidence="1">
    <location>
        <begin position="299"/>
        <end position="321"/>
    </location>
</feature>
<evidence type="ECO:0000313" key="3">
    <source>
        <dbReference type="EMBL" id="SEA58384.1"/>
    </source>
</evidence>
<keyword evidence="3" id="KW-0808">Transferase</keyword>
<dbReference type="GO" id="GO:0016020">
    <property type="term" value="C:membrane"/>
    <property type="evidence" value="ECO:0007669"/>
    <property type="project" value="TreeGrafter"/>
</dbReference>
<evidence type="ECO:0000256" key="1">
    <source>
        <dbReference type="SAM" id="Phobius"/>
    </source>
</evidence>
<accession>A0A1H4CDD2</accession>
<feature type="transmembrane region" description="Helical" evidence="1">
    <location>
        <begin position="96"/>
        <end position="115"/>
    </location>
</feature>
<dbReference type="PANTHER" id="PTHR23028">
    <property type="entry name" value="ACETYLTRANSFERASE"/>
    <property type="match status" value="1"/>
</dbReference>
<feature type="transmembrane region" description="Helical" evidence="1">
    <location>
        <begin position="237"/>
        <end position="255"/>
    </location>
</feature>
<dbReference type="Pfam" id="PF01757">
    <property type="entry name" value="Acyl_transf_3"/>
    <property type="match status" value="1"/>
</dbReference>
<feature type="transmembrane region" description="Helical" evidence="1">
    <location>
        <begin position="205"/>
        <end position="225"/>
    </location>
</feature>
<dbReference type="Proteomes" id="UP000199656">
    <property type="component" value="Unassembled WGS sequence"/>
</dbReference>
<sequence>MPQISLSTNRATALKPAISYNSSLHIKQLDAVRGCAILLVLLYHFYGEYAGVFNIGWTGVDLFFVLSGFLITGILTDSKQQASYFKNFYIKRVLRIFPIYFIVIGIILYLVPLFSSTAIPDLPYYHNHQGWFWTYFQNWLFTIKGFPDDRVLRYTWSLCIEEQFYMFWPFIIYKFSAKNILRISIGFIVLANVLRLLPLPVDNNYIYVNTFARIDALSVGALIAILIRTRKELLEKYATMIMLVSVIALLGNIAYTRSTFFMNLYPVYTFIALFFGGLIVWSLSSNAPRPLQLIVNNPVFMFFGKYSYGLYLYHVPIHLWLTPWLFKIVQSYIHPALWNKLLISSAGLLVAIAVSVISFRFIETPFLNLKKKLIVKRK</sequence>
<dbReference type="RefSeq" id="WP_168927749.1">
    <property type="nucleotide sequence ID" value="NZ_BKAT01000007.1"/>
</dbReference>
<reference evidence="4" key="1">
    <citation type="submission" date="2016-10" db="EMBL/GenBank/DDBJ databases">
        <authorList>
            <person name="Varghese N."/>
            <person name="Submissions S."/>
        </authorList>
    </citation>
    <scope>NUCLEOTIDE SEQUENCE [LARGE SCALE GENOMIC DNA]</scope>
    <source>
        <strain evidence="4">DSM 23920</strain>
    </source>
</reference>
<evidence type="ECO:0000259" key="2">
    <source>
        <dbReference type="Pfam" id="PF01757"/>
    </source>
</evidence>
<organism evidence="3 4">
    <name type="scientific">Chitinophaga terrae</name>
    <name type="common">ex Kim and Jung 2007</name>
    <dbReference type="NCBI Taxonomy" id="408074"/>
    <lineage>
        <taxon>Bacteria</taxon>
        <taxon>Pseudomonadati</taxon>
        <taxon>Bacteroidota</taxon>
        <taxon>Chitinophagia</taxon>
        <taxon>Chitinophagales</taxon>
        <taxon>Chitinophagaceae</taxon>
        <taxon>Chitinophaga</taxon>
    </lineage>
</organism>
<keyword evidence="1" id="KW-1133">Transmembrane helix</keyword>
<keyword evidence="4" id="KW-1185">Reference proteome</keyword>
<dbReference type="GO" id="GO:0016747">
    <property type="term" value="F:acyltransferase activity, transferring groups other than amino-acyl groups"/>
    <property type="evidence" value="ECO:0007669"/>
    <property type="project" value="InterPro"/>
</dbReference>
<dbReference type="GO" id="GO:0000271">
    <property type="term" value="P:polysaccharide biosynthetic process"/>
    <property type="evidence" value="ECO:0007669"/>
    <property type="project" value="TreeGrafter"/>
</dbReference>
<keyword evidence="1" id="KW-0812">Transmembrane</keyword>
<feature type="transmembrane region" description="Helical" evidence="1">
    <location>
        <begin position="180"/>
        <end position="199"/>
    </location>
</feature>